<gene>
    <name evidence="2" type="ORF">CBG27223</name>
    <name evidence="2" type="ORF">CBG_27223</name>
</gene>
<sequence length="174" mass="19944">MTERDEVDLEILEEFDEFPIFPTRYKASVVATVLFLLTSYFIFYSIHLECFFSGVLFFLILNTIVICGAFKGSVPVLWITETICAVAFFFNAVCCLVCTVHFCHLVYKSPNEPVLGVERHPVLVIDIINVAGAWDVLNFGLIFLWNFSVAFLNYSIIHLFRHVVEHFDAIESMV</sequence>
<dbReference type="EMBL" id="HE601135">
    <property type="protein sequence ID" value="CAR98762.1"/>
    <property type="molecule type" value="Genomic_DNA"/>
</dbReference>
<dbReference type="RefSeq" id="XP_045098332.1">
    <property type="nucleotide sequence ID" value="XM_045238137.1"/>
</dbReference>
<dbReference type="InParanoid" id="B6IFU6"/>
<protein>
    <submittedName>
        <fullName evidence="2">Protein CBG27223</fullName>
    </submittedName>
</protein>
<dbReference type="KEGG" id="cbr:CBG_27223"/>
<evidence type="ECO:0000313" key="3">
    <source>
        <dbReference type="Proteomes" id="UP000008549"/>
    </source>
</evidence>
<name>B6IFU6_CAEBR</name>
<keyword evidence="3" id="KW-1185">Reference proteome</keyword>
<feature type="transmembrane region" description="Helical" evidence="1">
    <location>
        <begin position="82"/>
        <end position="107"/>
    </location>
</feature>
<dbReference type="GeneID" id="68918679"/>
<accession>B6IFU6</accession>
<feature type="transmembrane region" description="Helical" evidence="1">
    <location>
        <begin position="27"/>
        <end position="46"/>
    </location>
</feature>
<feature type="transmembrane region" description="Helical" evidence="1">
    <location>
        <begin position="52"/>
        <end position="70"/>
    </location>
</feature>
<reference evidence="2 3" key="2">
    <citation type="journal article" date="2011" name="PLoS Genet.">
        <title>Caenorhabditis briggsae recombinant inbred line genotypes reveal inter-strain incompatibility and the evolution of recombination.</title>
        <authorList>
            <person name="Ross J.A."/>
            <person name="Koboldt D.C."/>
            <person name="Staisch J.E."/>
            <person name="Chamberlin H.M."/>
            <person name="Gupta B.P."/>
            <person name="Miller R.D."/>
            <person name="Baird S.E."/>
            <person name="Haag E.S."/>
        </authorList>
    </citation>
    <scope>NUCLEOTIDE SEQUENCE [LARGE SCALE GENOMIC DNA]</scope>
    <source>
        <strain evidence="2 3">AF16</strain>
    </source>
</reference>
<dbReference type="Proteomes" id="UP000008549">
    <property type="component" value="Unassembled WGS sequence"/>
</dbReference>
<evidence type="ECO:0000256" key="1">
    <source>
        <dbReference type="SAM" id="Phobius"/>
    </source>
</evidence>
<keyword evidence="1" id="KW-1133">Transmembrane helix</keyword>
<dbReference type="CTD" id="68918679"/>
<proteinExistence type="predicted"/>
<keyword evidence="1" id="KW-0472">Membrane</keyword>
<keyword evidence="1" id="KW-0812">Transmembrane</keyword>
<evidence type="ECO:0000313" key="2">
    <source>
        <dbReference type="EMBL" id="CAR98762.1"/>
    </source>
</evidence>
<organism evidence="2 3">
    <name type="scientific">Caenorhabditis briggsae</name>
    <dbReference type="NCBI Taxonomy" id="6238"/>
    <lineage>
        <taxon>Eukaryota</taxon>
        <taxon>Metazoa</taxon>
        <taxon>Ecdysozoa</taxon>
        <taxon>Nematoda</taxon>
        <taxon>Chromadorea</taxon>
        <taxon>Rhabditida</taxon>
        <taxon>Rhabditina</taxon>
        <taxon>Rhabditomorpha</taxon>
        <taxon>Rhabditoidea</taxon>
        <taxon>Rhabditidae</taxon>
        <taxon>Peloderinae</taxon>
        <taxon>Caenorhabditis</taxon>
    </lineage>
</organism>
<dbReference type="AlphaFoldDB" id="B6IFU6"/>
<reference evidence="2 3" key="1">
    <citation type="journal article" date="2003" name="PLoS Biol.">
        <title>The genome sequence of Caenorhabditis briggsae: a platform for comparative genomics.</title>
        <authorList>
            <person name="Stein L.D."/>
            <person name="Bao Z."/>
            <person name="Blasiar D."/>
            <person name="Blumenthal T."/>
            <person name="Brent M.R."/>
            <person name="Chen N."/>
            <person name="Chinwalla A."/>
            <person name="Clarke L."/>
            <person name="Clee C."/>
            <person name="Coghlan A."/>
            <person name="Coulson A."/>
            <person name="D'Eustachio P."/>
            <person name="Fitch D.H."/>
            <person name="Fulton L.A."/>
            <person name="Fulton R.E."/>
            <person name="Griffiths-Jones S."/>
            <person name="Harris T.W."/>
            <person name="Hillier L.W."/>
            <person name="Kamath R."/>
            <person name="Kuwabara P.E."/>
            <person name="Mardis E.R."/>
            <person name="Marra M.A."/>
            <person name="Miner T.L."/>
            <person name="Minx P."/>
            <person name="Mullikin J.C."/>
            <person name="Plumb R.W."/>
            <person name="Rogers J."/>
            <person name="Schein J.E."/>
            <person name="Sohrmann M."/>
            <person name="Spieth J."/>
            <person name="Stajich J.E."/>
            <person name="Wei C."/>
            <person name="Willey D."/>
            <person name="Wilson R.K."/>
            <person name="Durbin R."/>
            <person name="Waterston R.H."/>
        </authorList>
    </citation>
    <scope>NUCLEOTIDE SEQUENCE [LARGE SCALE GENOMIC DNA]</scope>
    <source>
        <strain evidence="2 3">AF16</strain>
    </source>
</reference>
<feature type="transmembrane region" description="Helical" evidence="1">
    <location>
        <begin position="127"/>
        <end position="152"/>
    </location>
</feature>
<dbReference type="HOGENOM" id="CLU_1541493_0_0_1"/>